<feature type="transmembrane region" description="Helical" evidence="1">
    <location>
        <begin position="200"/>
        <end position="221"/>
    </location>
</feature>
<feature type="transmembrane region" description="Helical" evidence="1">
    <location>
        <begin position="50"/>
        <end position="70"/>
    </location>
</feature>
<evidence type="ECO:0000256" key="1">
    <source>
        <dbReference type="SAM" id="Phobius"/>
    </source>
</evidence>
<sequence>MNKLIVMLKASFLQLKLYLYVILGVVAVSVLSNIIVSLSIGPGENRQVSAANVLTVFLIFVGSILPLQLFKRMVNLGATRKDYYYGILVVYVLSAAFFAVLNTVWFQMENSFIRSYETTYNILEIFGWSQFGITGMLIYQFGAYMLLLSLLSLLFSGIRHVLGWVIWVVILAAIPVFTSIAPLRHKLANGLMVLLSNDSLLAGFGLTFLIACVLLAGGWWFTAKRPIF</sequence>
<dbReference type="RefSeq" id="WP_025707858.1">
    <property type="nucleotide sequence ID" value="NZ_CP009287.1"/>
</dbReference>
<gene>
    <name evidence="2" type="ORF">PGRAT_19525</name>
</gene>
<proteinExistence type="predicted"/>
<name>A0A089M6Z5_9BACL</name>
<dbReference type="HOGENOM" id="CLU_1218800_0_0_9"/>
<feature type="transmembrane region" description="Helical" evidence="1">
    <location>
        <begin position="82"/>
        <end position="105"/>
    </location>
</feature>
<dbReference type="AlphaFoldDB" id="A0A089M6Z5"/>
<protein>
    <submittedName>
        <fullName evidence="2">Uncharacterized protein</fullName>
    </submittedName>
</protein>
<keyword evidence="1" id="KW-0472">Membrane</keyword>
<reference evidence="2 3" key="1">
    <citation type="submission" date="2014-08" db="EMBL/GenBank/DDBJ databases">
        <title>Comparative genomics of the Paenibacillus odorifer group.</title>
        <authorList>
            <person name="den Bakker H.C."/>
            <person name="Tsai Y.-C."/>
            <person name="Martin N."/>
            <person name="Korlach J."/>
            <person name="Wiedmann M."/>
        </authorList>
    </citation>
    <scope>NUCLEOTIDE SEQUENCE [LARGE SCALE GENOMIC DNA]</scope>
    <source>
        <strain evidence="2 3">DSM 15220</strain>
    </source>
</reference>
<organism evidence="2 3">
    <name type="scientific">Paenibacillus graminis</name>
    <dbReference type="NCBI Taxonomy" id="189425"/>
    <lineage>
        <taxon>Bacteria</taxon>
        <taxon>Bacillati</taxon>
        <taxon>Bacillota</taxon>
        <taxon>Bacilli</taxon>
        <taxon>Bacillales</taxon>
        <taxon>Paenibacillaceae</taxon>
        <taxon>Paenibacillus</taxon>
    </lineage>
</organism>
<feature type="transmembrane region" description="Helical" evidence="1">
    <location>
        <begin position="125"/>
        <end position="154"/>
    </location>
</feature>
<keyword evidence="3" id="KW-1185">Reference proteome</keyword>
<evidence type="ECO:0000313" key="2">
    <source>
        <dbReference type="EMBL" id="AIQ69571.1"/>
    </source>
</evidence>
<dbReference type="KEGG" id="pgm:PGRAT_19525"/>
<dbReference type="eggNOG" id="ENOG5033AZU">
    <property type="taxonomic scope" value="Bacteria"/>
</dbReference>
<evidence type="ECO:0000313" key="3">
    <source>
        <dbReference type="Proteomes" id="UP000029500"/>
    </source>
</evidence>
<feature type="transmembrane region" description="Helical" evidence="1">
    <location>
        <begin position="161"/>
        <end position="180"/>
    </location>
</feature>
<feature type="transmembrane region" description="Helical" evidence="1">
    <location>
        <begin position="17"/>
        <end position="38"/>
    </location>
</feature>
<keyword evidence="1" id="KW-1133">Transmembrane helix</keyword>
<dbReference type="OrthoDB" id="2594164at2"/>
<dbReference type="Proteomes" id="UP000029500">
    <property type="component" value="Chromosome"/>
</dbReference>
<dbReference type="STRING" id="189425.PGRAT_19525"/>
<accession>A0A089M6Z5</accession>
<keyword evidence="1" id="KW-0812">Transmembrane</keyword>
<dbReference type="EMBL" id="CP009287">
    <property type="protein sequence ID" value="AIQ69571.1"/>
    <property type="molecule type" value="Genomic_DNA"/>
</dbReference>